<dbReference type="OrthoDB" id="3321at2157"/>
<dbReference type="SUPFAM" id="SSF52317">
    <property type="entry name" value="Class I glutamine amidotransferase-like"/>
    <property type="match status" value="1"/>
</dbReference>
<feature type="domain" description="Glutamine amidotransferase" evidence="1">
    <location>
        <begin position="41"/>
        <end position="181"/>
    </location>
</feature>
<dbReference type="STRING" id="1227492.C482_03091"/>
<dbReference type="RefSeq" id="WP_006165997.1">
    <property type="nucleotide sequence ID" value="NZ_AOIN01000023.1"/>
</dbReference>
<keyword evidence="2" id="KW-0808">Transferase</keyword>
<gene>
    <name evidence="2" type="ORF">C482_03091</name>
</gene>
<dbReference type="PATRIC" id="fig|1227492.4.peg.597"/>
<protein>
    <submittedName>
        <fullName evidence="2">Glutamine amidotransferase</fullName>
    </submittedName>
</protein>
<sequence length="213" mass="23981">MILVLDLEVQPDYRYLAPEIARLTPGETEYRVFVDEPVQPDLEPYDGVILSGSTASVYDDGHADWIEPAETLVRRCRDEGVPLLGVCFGHQLIHQAFGGVVEQDERRATFVELESTTADDRALADLDPVVPVLHADLVVESADALESTARTDYNAHFCSRHAEAPIWTVQFHPEFTERVRDEPSDWADGDYAFEDSNATQVLENFRNYCHGDE</sequence>
<keyword evidence="2" id="KW-0315">Glutamine amidotransferase</keyword>
<dbReference type="AlphaFoldDB" id="M0B1F1"/>
<dbReference type="PROSITE" id="PS51273">
    <property type="entry name" value="GATASE_TYPE_1"/>
    <property type="match status" value="1"/>
</dbReference>
<organism evidence="2 3">
    <name type="scientific">Natrialba chahannaoensis JCM 10990</name>
    <dbReference type="NCBI Taxonomy" id="1227492"/>
    <lineage>
        <taxon>Archaea</taxon>
        <taxon>Methanobacteriati</taxon>
        <taxon>Methanobacteriota</taxon>
        <taxon>Stenosarchaea group</taxon>
        <taxon>Halobacteria</taxon>
        <taxon>Halobacteriales</taxon>
        <taxon>Natrialbaceae</taxon>
        <taxon>Natrialba</taxon>
    </lineage>
</organism>
<evidence type="ECO:0000313" key="2">
    <source>
        <dbReference type="EMBL" id="ELZ04746.1"/>
    </source>
</evidence>
<dbReference type="InterPro" id="IPR017926">
    <property type="entry name" value="GATASE"/>
</dbReference>
<proteinExistence type="predicted"/>
<dbReference type="CDD" id="cd01741">
    <property type="entry name" value="GATase1_1"/>
    <property type="match status" value="1"/>
</dbReference>
<dbReference type="EMBL" id="AOIN01000023">
    <property type="protein sequence ID" value="ELZ04746.1"/>
    <property type="molecule type" value="Genomic_DNA"/>
</dbReference>
<dbReference type="InterPro" id="IPR044992">
    <property type="entry name" value="ChyE-like"/>
</dbReference>
<evidence type="ECO:0000259" key="1">
    <source>
        <dbReference type="Pfam" id="PF00117"/>
    </source>
</evidence>
<keyword evidence="3" id="KW-1185">Reference proteome</keyword>
<dbReference type="Proteomes" id="UP000011693">
    <property type="component" value="Unassembled WGS sequence"/>
</dbReference>
<dbReference type="Pfam" id="PF00117">
    <property type="entry name" value="GATase"/>
    <property type="match status" value="1"/>
</dbReference>
<dbReference type="InterPro" id="IPR029062">
    <property type="entry name" value="Class_I_gatase-like"/>
</dbReference>
<dbReference type="PANTHER" id="PTHR42695:SF5">
    <property type="entry name" value="GLUTAMINE AMIDOTRANSFERASE YLR126C-RELATED"/>
    <property type="match status" value="1"/>
</dbReference>
<dbReference type="Gene3D" id="3.40.50.880">
    <property type="match status" value="1"/>
</dbReference>
<comment type="caution">
    <text evidence="2">The sequence shown here is derived from an EMBL/GenBank/DDBJ whole genome shotgun (WGS) entry which is preliminary data.</text>
</comment>
<dbReference type="GO" id="GO:0016740">
    <property type="term" value="F:transferase activity"/>
    <property type="evidence" value="ECO:0007669"/>
    <property type="project" value="UniProtKB-KW"/>
</dbReference>
<name>M0B1F1_9EURY</name>
<reference evidence="2 3" key="1">
    <citation type="journal article" date="2014" name="PLoS Genet.">
        <title>Phylogenetically driven sequencing of extremely halophilic archaea reveals strategies for static and dynamic osmo-response.</title>
        <authorList>
            <person name="Becker E.A."/>
            <person name="Seitzer P.M."/>
            <person name="Tritt A."/>
            <person name="Larsen D."/>
            <person name="Krusor M."/>
            <person name="Yao A.I."/>
            <person name="Wu D."/>
            <person name="Madern D."/>
            <person name="Eisen J.A."/>
            <person name="Darling A.E."/>
            <person name="Facciotti M.T."/>
        </authorList>
    </citation>
    <scope>NUCLEOTIDE SEQUENCE [LARGE SCALE GENOMIC DNA]</scope>
    <source>
        <strain evidence="2 3">JCM 10990</strain>
    </source>
</reference>
<dbReference type="PANTHER" id="PTHR42695">
    <property type="entry name" value="GLUTAMINE AMIDOTRANSFERASE YLR126C-RELATED"/>
    <property type="match status" value="1"/>
</dbReference>
<evidence type="ECO:0000313" key="3">
    <source>
        <dbReference type="Proteomes" id="UP000011693"/>
    </source>
</evidence>
<dbReference type="GO" id="GO:0005829">
    <property type="term" value="C:cytosol"/>
    <property type="evidence" value="ECO:0007669"/>
    <property type="project" value="TreeGrafter"/>
</dbReference>
<accession>M0B1F1</accession>